<dbReference type="Pfam" id="PF01965">
    <property type="entry name" value="DJ-1_PfpI"/>
    <property type="match status" value="1"/>
</dbReference>
<evidence type="ECO:0000313" key="7">
    <source>
        <dbReference type="Proteomes" id="UP000424872"/>
    </source>
</evidence>
<feature type="domain" description="DJ-1/PfpI" evidence="4">
    <location>
        <begin position="29"/>
        <end position="221"/>
    </location>
</feature>
<dbReference type="RefSeq" id="WP_208726884.1">
    <property type="nucleotide sequence ID" value="NZ_CP024639.1"/>
</dbReference>
<dbReference type="InterPro" id="IPR029062">
    <property type="entry name" value="Class_I_gatase-like"/>
</dbReference>
<geneLocation type="plasmid" evidence="7">
    <name>pmsr2c</name>
</geneLocation>
<keyword evidence="6" id="KW-0614">Plasmid</keyword>
<reference evidence="6" key="2">
    <citation type="journal article" date="2020" name="Environ. Microbiol.">
        <title>The extreme plant-growth-promoting properties of Pantoea phytobeneficialis MSR2 revealed by functional and genomic analysis.</title>
        <authorList>
            <person name="Nascimento F.X."/>
            <person name="Hernandez A.G."/>
            <person name="Glick B.R."/>
            <person name="Rossi M.J."/>
        </authorList>
    </citation>
    <scope>NUCLEOTIDE SEQUENCE</scope>
    <source>
        <strain evidence="6">MSR2</strain>
    </source>
</reference>
<dbReference type="InterPro" id="IPR050325">
    <property type="entry name" value="Prot/Nucl_acid_deglycase"/>
</dbReference>
<name>A0AAP9HAT7_9GAMM</name>
<protein>
    <submittedName>
        <fullName evidence="6">Type 1 glutamine amidotransferase domain-containing protein</fullName>
    </submittedName>
</protein>
<dbReference type="CDD" id="cd03141">
    <property type="entry name" value="GATase1_Hsp31_like"/>
    <property type="match status" value="1"/>
</dbReference>
<evidence type="ECO:0000313" key="6">
    <source>
        <dbReference type="EMBL" id="QGR09696.1"/>
    </source>
</evidence>
<evidence type="ECO:0000256" key="2">
    <source>
        <dbReference type="ARBA" id="ARBA00023239"/>
    </source>
</evidence>
<dbReference type="EMBL" id="JAUOOM010000006">
    <property type="protein sequence ID" value="MDO6406605.1"/>
    <property type="molecule type" value="Genomic_DNA"/>
</dbReference>
<sequence length="227" mass="24556">MSAIKPVLFVLTSHKDLGKGHDDSGFYLPELTHPLHVLDEAGIATEFASILGGEPPVYGIDLEDKINKHYWENPAFRENIRNTLTLDKADSSKYSAIMYVGGHGVMWDFPDSNAVKHITKEMYENGQIVAAVCHGPAALVNVKLSDGSYLVAGKNVAAFTDTEEQEVGMADTVPFLLESTLKQRGAHHHGVANWHEKVVVDGNLITGQNPQSATGVGKAILNALKGN</sequence>
<keyword evidence="2" id="KW-0456">Lyase</keyword>
<evidence type="ECO:0000313" key="8">
    <source>
        <dbReference type="Proteomes" id="UP001171299"/>
    </source>
</evidence>
<dbReference type="GO" id="GO:0019243">
    <property type="term" value="P:methylglyoxal catabolic process to D-lactate via S-lactoyl-glutathione"/>
    <property type="evidence" value="ECO:0007669"/>
    <property type="project" value="TreeGrafter"/>
</dbReference>
<dbReference type="InterPro" id="IPR002818">
    <property type="entry name" value="DJ-1/PfpI"/>
</dbReference>
<evidence type="ECO:0000313" key="5">
    <source>
        <dbReference type="EMBL" id="MDO6406605.1"/>
    </source>
</evidence>
<dbReference type="Gene3D" id="3.40.50.880">
    <property type="match status" value="1"/>
</dbReference>
<gene>
    <name evidence="6" type="ORF">CTZ24_24865</name>
    <name evidence="5" type="ORF">Q3404_08455</name>
</gene>
<dbReference type="EMBL" id="CP024639">
    <property type="protein sequence ID" value="QGR09696.1"/>
    <property type="molecule type" value="Genomic_DNA"/>
</dbReference>
<proteinExistence type="inferred from homology"/>
<geneLocation type="plasmid" evidence="6">
    <name>pMSR2C</name>
</geneLocation>
<dbReference type="Proteomes" id="UP001171299">
    <property type="component" value="Unassembled WGS sequence"/>
</dbReference>
<dbReference type="PANTHER" id="PTHR48094:SF11">
    <property type="entry name" value="GLUTATHIONE-INDEPENDENT GLYOXALASE HSP31-RELATED"/>
    <property type="match status" value="1"/>
</dbReference>
<keyword evidence="6" id="KW-0315">Glutamine amidotransferase</keyword>
<dbReference type="SUPFAM" id="SSF52317">
    <property type="entry name" value="Class I glutamine amidotransferase-like"/>
    <property type="match status" value="1"/>
</dbReference>
<dbReference type="GO" id="GO:0019172">
    <property type="term" value="F:glyoxalase III activity"/>
    <property type="evidence" value="ECO:0007669"/>
    <property type="project" value="TreeGrafter"/>
</dbReference>
<keyword evidence="8" id="KW-1185">Reference proteome</keyword>
<dbReference type="GO" id="GO:0005737">
    <property type="term" value="C:cytoplasm"/>
    <property type="evidence" value="ECO:0007669"/>
    <property type="project" value="TreeGrafter"/>
</dbReference>
<evidence type="ECO:0000256" key="1">
    <source>
        <dbReference type="ARBA" id="ARBA00023016"/>
    </source>
</evidence>
<accession>A0AAP9HAT7</accession>
<dbReference type="Proteomes" id="UP000424872">
    <property type="component" value="Plasmid pMSR2C"/>
</dbReference>
<comment type="similarity">
    <text evidence="3">Belongs to the peptidase C56 family. HSP31-like subfamily.</text>
</comment>
<evidence type="ECO:0000259" key="4">
    <source>
        <dbReference type="Pfam" id="PF01965"/>
    </source>
</evidence>
<dbReference type="AlphaFoldDB" id="A0AAP9HAT7"/>
<reference evidence="5" key="3">
    <citation type="submission" date="2023-07" db="EMBL/GenBank/DDBJ databases">
        <title>The extreme plant-growth-promoting properties of Pantoea phytobeneficialis PF55 revealed by functional and genomic analysis.</title>
        <authorList>
            <person name="Nascimento F.X."/>
            <person name="Marcio R.J."/>
        </authorList>
    </citation>
    <scope>NUCLEOTIDE SEQUENCE</scope>
    <source>
        <strain evidence="5">PF55</strain>
    </source>
</reference>
<organism evidence="6 7">
    <name type="scientific">Pantoea phytobeneficialis</name>
    <dbReference type="NCBI Taxonomy" id="2052056"/>
    <lineage>
        <taxon>Bacteria</taxon>
        <taxon>Pseudomonadati</taxon>
        <taxon>Pseudomonadota</taxon>
        <taxon>Gammaproteobacteria</taxon>
        <taxon>Enterobacterales</taxon>
        <taxon>Erwiniaceae</taxon>
        <taxon>Pantoea</taxon>
    </lineage>
</organism>
<keyword evidence="1" id="KW-0346">Stress response</keyword>
<evidence type="ECO:0000256" key="3">
    <source>
        <dbReference type="ARBA" id="ARBA00038493"/>
    </source>
</evidence>
<dbReference type="KEGG" id="ppho:CTZ24_24865"/>
<dbReference type="PANTHER" id="PTHR48094">
    <property type="entry name" value="PROTEIN/NUCLEIC ACID DEGLYCASE DJ-1-RELATED"/>
    <property type="match status" value="1"/>
</dbReference>
<reference evidence="7" key="1">
    <citation type="submission" date="2017-11" db="EMBL/GenBank/DDBJ databases">
        <title>Genome sequence of Pantoea sp. MSR2.</title>
        <authorList>
            <person name="Nascimento F.X."/>
        </authorList>
    </citation>
    <scope>NUCLEOTIDE SEQUENCE [LARGE SCALE GENOMIC DNA]</scope>
    <source>
        <strain evidence="7">MSR2</strain>
        <plasmid evidence="7">pmsr2c</plasmid>
    </source>
</reference>